<keyword evidence="5" id="KW-1185">Reference proteome</keyword>
<dbReference type="PANTHER" id="PTHR11413">
    <property type="entry name" value="CYSTATIN FAMILY MEMBER"/>
    <property type="match status" value="1"/>
</dbReference>
<proteinExistence type="inferred from homology"/>
<evidence type="ECO:0000256" key="3">
    <source>
        <dbReference type="RuleBase" id="RU362130"/>
    </source>
</evidence>
<evidence type="ECO:0000256" key="2">
    <source>
        <dbReference type="ARBA" id="ARBA00022704"/>
    </source>
</evidence>
<dbReference type="AlphaFoldDB" id="A0A9R0J9Y9"/>
<dbReference type="SMART" id="SM00043">
    <property type="entry name" value="CY"/>
    <property type="match status" value="1"/>
</dbReference>
<keyword evidence="1 3" id="KW-0646">Protease inhibitor</keyword>
<dbReference type="PANTHER" id="PTHR11413:SF103">
    <property type="entry name" value="CYSTEINE PROTEINASE INHIBITOR 12"/>
    <property type="match status" value="1"/>
</dbReference>
<dbReference type="RefSeq" id="XP_021863946.2">
    <property type="nucleotide sequence ID" value="XM_022008254.2"/>
</dbReference>
<keyword evidence="2 3" id="KW-0789">Thiol protease inhibitor</keyword>
<evidence type="ECO:0000259" key="4">
    <source>
        <dbReference type="SMART" id="SM00043"/>
    </source>
</evidence>
<reference evidence="6" key="2">
    <citation type="submission" date="2025-08" db="UniProtKB">
        <authorList>
            <consortium name="RefSeq"/>
        </authorList>
    </citation>
    <scope>IDENTIFICATION</scope>
    <source>
        <tissue evidence="6">Leaf</tissue>
    </source>
</reference>
<comment type="similarity">
    <text evidence="3">Belongs to the cystatin family. Phytocystatin subfamily.</text>
</comment>
<dbReference type="InterPro" id="IPR046350">
    <property type="entry name" value="Cystatin_sf"/>
</dbReference>
<organism evidence="5 6">
    <name type="scientific">Spinacia oleracea</name>
    <name type="common">Spinach</name>
    <dbReference type="NCBI Taxonomy" id="3562"/>
    <lineage>
        <taxon>Eukaryota</taxon>
        <taxon>Viridiplantae</taxon>
        <taxon>Streptophyta</taxon>
        <taxon>Embryophyta</taxon>
        <taxon>Tracheophyta</taxon>
        <taxon>Spermatophyta</taxon>
        <taxon>Magnoliopsida</taxon>
        <taxon>eudicotyledons</taxon>
        <taxon>Gunneridae</taxon>
        <taxon>Pentapetalae</taxon>
        <taxon>Caryophyllales</taxon>
        <taxon>Chenopodiaceae</taxon>
        <taxon>Chenopodioideae</taxon>
        <taxon>Anserineae</taxon>
        <taxon>Spinacia</taxon>
    </lineage>
</organism>
<dbReference type="KEGG" id="soe:110802804"/>
<dbReference type="GeneID" id="110802804"/>
<evidence type="ECO:0000256" key="1">
    <source>
        <dbReference type="ARBA" id="ARBA00022690"/>
    </source>
</evidence>
<dbReference type="Pfam" id="PF00031">
    <property type="entry name" value="Cystatin"/>
    <property type="match status" value="1"/>
</dbReference>
<gene>
    <name evidence="6" type="primary">LOC110802804</name>
</gene>
<dbReference type="Gene3D" id="3.10.450.10">
    <property type="match status" value="1"/>
</dbReference>
<sequence>MRRSLALGGLEPVDPNSPKIQEVSAWAVNQYNKEQGESLKFVRALDAKKQLVNGMNYYIVLEATSDGLPSPDPYLRNNFSVKVYEQASTDTLELLEFKPLLQENARIAIPN</sequence>
<protein>
    <recommendedName>
        <fullName evidence="3">Cysteine proteinase inhibitor</fullName>
    </recommendedName>
</protein>
<dbReference type="SUPFAM" id="SSF54403">
    <property type="entry name" value="Cystatin/monellin"/>
    <property type="match status" value="1"/>
</dbReference>
<dbReference type="InterPro" id="IPR027214">
    <property type="entry name" value="Cystatin"/>
</dbReference>
<dbReference type="Proteomes" id="UP000813463">
    <property type="component" value="Chromosome 2"/>
</dbReference>
<reference evidence="5" key="1">
    <citation type="journal article" date="2021" name="Nat. Commun.">
        <title>Genomic analyses provide insights into spinach domestication and the genetic basis of agronomic traits.</title>
        <authorList>
            <person name="Cai X."/>
            <person name="Sun X."/>
            <person name="Xu C."/>
            <person name="Sun H."/>
            <person name="Wang X."/>
            <person name="Ge C."/>
            <person name="Zhang Z."/>
            <person name="Wang Q."/>
            <person name="Fei Z."/>
            <person name="Jiao C."/>
            <person name="Wang Q."/>
        </authorList>
    </citation>
    <scope>NUCLEOTIDE SEQUENCE [LARGE SCALE GENOMIC DNA]</scope>
    <source>
        <strain evidence="5">cv. Varoflay</strain>
    </source>
</reference>
<feature type="domain" description="Cystatin" evidence="4">
    <location>
        <begin position="5"/>
        <end position="100"/>
    </location>
</feature>
<dbReference type="InterPro" id="IPR000010">
    <property type="entry name" value="Cystatin_dom"/>
</dbReference>
<accession>A0A9R0J9Y9</accession>
<dbReference type="CDD" id="cd00042">
    <property type="entry name" value="CY"/>
    <property type="match status" value="1"/>
</dbReference>
<dbReference type="GO" id="GO:0004869">
    <property type="term" value="F:cysteine-type endopeptidase inhibitor activity"/>
    <property type="evidence" value="ECO:0007669"/>
    <property type="project" value="UniProtKB-KW"/>
</dbReference>
<evidence type="ECO:0000313" key="5">
    <source>
        <dbReference type="Proteomes" id="UP000813463"/>
    </source>
</evidence>
<name>A0A9R0J9Y9_SPIOL</name>
<evidence type="ECO:0000313" key="6">
    <source>
        <dbReference type="RefSeq" id="XP_021863946.2"/>
    </source>
</evidence>